<dbReference type="Proteomes" id="UP001310890">
    <property type="component" value="Unassembled WGS sequence"/>
</dbReference>
<evidence type="ECO:0000313" key="3">
    <source>
        <dbReference type="Proteomes" id="UP001310890"/>
    </source>
</evidence>
<proteinExistence type="predicted"/>
<reference evidence="2" key="1">
    <citation type="submission" date="2023-08" db="EMBL/GenBank/DDBJ databases">
        <title>Black Yeasts Isolated from many extreme environments.</title>
        <authorList>
            <person name="Coleine C."/>
            <person name="Stajich J.E."/>
            <person name="Selbmann L."/>
        </authorList>
    </citation>
    <scope>NUCLEOTIDE SEQUENCE</scope>
    <source>
        <strain evidence="2">CCFEE 5401</strain>
    </source>
</reference>
<dbReference type="EMBL" id="JAVRRL010000012">
    <property type="protein sequence ID" value="KAK5115487.1"/>
    <property type="molecule type" value="Genomic_DNA"/>
</dbReference>
<dbReference type="AlphaFoldDB" id="A0AAN7TGM1"/>
<gene>
    <name evidence="2" type="ORF">LTR62_001146</name>
</gene>
<comment type="caution">
    <text evidence="2">The sequence shown here is derived from an EMBL/GenBank/DDBJ whole genome shotgun (WGS) entry which is preliminary data.</text>
</comment>
<accession>A0AAN7TGM1</accession>
<evidence type="ECO:0000256" key="1">
    <source>
        <dbReference type="SAM" id="MobiDB-lite"/>
    </source>
</evidence>
<name>A0AAN7TGM1_9PEZI</name>
<sequence length="203" mass="22057">MALPAELRLHIYDHILLPNMPIQRALVGDRTFRTIPRDDELFERNTADFSLFDFRFGLSYHGRRWSGWGPQVVTAAGSDTVPGATYSASTMPGRYASAGSQFRALTRGEEVELEGCLRLVRHEFLLAVRGKMLDAADLEELRGCLAQLAGVVADEGHTKEASSGNVEEEARAADGVSLSPSLMQRSSRAPLAAAHSASVTSIL</sequence>
<evidence type="ECO:0000313" key="2">
    <source>
        <dbReference type="EMBL" id="KAK5115487.1"/>
    </source>
</evidence>
<protein>
    <submittedName>
        <fullName evidence="2">Uncharacterized protein</fullName>
    </submittedName>
</protein>
<feature type="region of interest" description="Disordered" evidence="1">
    <location>
        <begin position="159"/>
        <end position="178"/>
    </location>
</feature>
<organism evidence="2 3">
    <name type="scientific">Meristemomyces frigidus</name>
    <dbReference type="NCBI Taxonomy" id="1508187"/>
    <lineage>
        <taxon>Eukaryota</taxon>
        <taxon>Fungi</taxon>
        <taxon>Dikarya</taxon>
        <taxon>Ascomycota</taxon>
        <taxon>Pezizomycotina</taxon>
        <taxon>Dothideomycetes</taxon>
        <taxon>Dothideomycetidae</taxon>
        <taxon>Mycosphaerellales</taxon>
        <taxon>Teratosphaeriaceae</taxon>
        <taxon>Meristemomyces</taxon>
    </lineage>
</organism>